<feature type="region of interest" description="Disordered" evidence="1">
    <location>
        <begin position="878"/>
        <end position="928"/>
    </location>
</feature>
<feature type="signal peptide" evidence="2">
    <location>
        <begin position="1"/>
        <end position="20"/>
    </location>
</feature>
<evidence type="ECO:0000313" key="4">
    <source>
        <dbReference type="Proteomes" id="UP000594262"/>
    </source>
</evidence>
<accession>A0A7M6DNL1</accession>
<evidence type="ECO:0000256" key="2">
    <source>
        <dbReference type="SAM" id="SignalP"/>
    </source>
</evidence>
<proteinExistence type="predicted"/>
<dbReference type="AlphaFoldDB" id="A0A7M6DNL1"/>
<protein>
    <submittedName>
        <fullName evidence="3">Uncharacterized protein</fullName>
    </submittedName>
</protein>
<feature type="chain" id="PRO_5029805483" evidence="2">
    <location>
        <begin position="21"/>
        <end position="928"/>
    </location>
</feature>
<sequence>MQLLKAFVIFLMMCSIWVSGKQRKLHHGKKQINNLQLIRQKPDLTKRQSQSMSSEQPGKRDNTVLKRTTKNDPNDATDALVKEIKNINLNEFAGKKMGKAQKGWSTSLGAAESLYDKIKQKDKMGIAISTITMASGLAAMTGGPVGFLVAIALDTVKTILTLIDKHQKGPPESESSKLQKAIEKSLRKFTETELSADWNGYKRLTEVFLKHLDMIESFDEIKPLTGKDEEKFNIEDMGGKEEVKQQLFDEVSPQIYKVLTASTHLLGKIEHHISKVCDFDIQARKVKEKKKIENWRIVTFEKEPIPKEDEIEEKDSFATSCLKLYELYAKITTYHYQTYLKGLEVIQKIVGEKYYDALSELPPTDPKKEKKKEAKEEKSRRKAYVFMQLLLDMIQNSREYNKKVFKPFLNPYEHYKMRYTVNYYHNNAKMYEHLNTYLKEFYVDEDIQKKVMFCSQQSLLGSCYLEDGTKAQQPGPWRSAYVPKGKSITVQYQVKKGQDVTFNEKGGLPIQMIGPSSMGMLFTLKMKYRTSVLKAEDHKERISQFQKFDQYVKQITVADDKEPPKDAQGKPGPSKKLFKMCVTRDYLQDNPRHHASVCITDEFKGVVKIIKLSEVKSPTEWKGKNISLSCSEPDLAFVGTHHWNEQNKQFRWGPFFSPFPMMQLPGSVRWDTITVYPYKDEDDSKVKAIAKDDKICEGNNNLLCQGETIDKKIFITICKKAELKGYCEEIPVLKSEITGNNKEKQVPLTVINGDGKYFQLNQEKKLKNQQVAIGTQDSPDPTSMTHTHLYDSYYDVDNSVWQPLIKDGKAYNLLQSMKVPDDILVELYTKDASGKRDRKFGAYEGPLTVDRIDGNDVMSNLIHFIVIKYSPKKIAAEDTTAGGDQADVDPKAENHTMPNDAEPLVTLPEGPDNGDSTTDQNTLSNSEP</sequence>
<dbReference type="EnsemblMetazoa" id="CLYHEMT018236.1">
    <property type="protein sequence ID" value="CLYHEMP018236.1"/>
    <property type="gene ID" value="CLYHEMG018236"/>
</dbReference>
<keyword evidence="4" id="KW-1185">Reference proteome</keyword>
<dbReference type="GeneID" id="136802900"/>
<evidence type="ECO:0000313" key="3">
    <source>
        <dbReference type="EnsemblMetazoa" id="CLYHEMP018236.1"/>
    </source>
</evidence>
<reference evidence="3" key="1">
    <citation type="submission" date="2021-01" db="UniProtKB">
        <authorList>
            <consortium name="EnsemblMetazoa"/>
        </authorList>
    </citation>
    <scope>IDENTIFICATION</scope>
</reference>
<dbReference type="OrthoDB" id="6031618at2759"/>
<feature type="compositionally biased region" description="Polar residues" evidence="1">
    <location>
        <begin position="914"/>
        <end position="928"/>
    </location>
</feature>
<organism evidence="3 4">
    <name type="scientific">Clytia hemisphaerica</name>
    <dbReference type="NCBI Taxonomy" id="252671"/>
    <lineage>
        <taxon>Eukaryota</taxon>
        <taxon>Metazoa</taxon>
        <taxon>Cnidaria</taxon>
        <taxon>Hydrozoa</taxon>
        <taxon>Hydroidolina</taxon>
        <taxon>Leptothecata</taxon>
        <taxon>Obeliida</taxon>
        <taxon>Clytiidae</taxon>
        <taxon>Clytia</taxon>
    </lineage>
</organism>
<feature type="compositionally biased region" description="Basic and acidic residues" evidence="1">
    <location>
        <begin position="57"/>
        <end position="73"/>
    </location>
</feature>
<name>A0A7M6DNL1_9CNID</name>
<evidence type="ECO:0000256" key="1">
    <source>
        <dbReference type="SAM" id="MobiDB-lite"/>
    </source>
</evidence>
<dbReference type="Proteomes" id="UP000594262">
    <property type="component" value="Unplaced"/>
</dbReference>
<dbReference type="RefSeq" id="XP_066915757.1">
    <property type="nucleotide sequence ID" value="XM_067059656.1"/>
</dbReference>
<feature type="compositionally biased region" description="Polar residues" evidence="1">
    <location>
        <begin position="47"/>
        <end position="56"/>
    </location>
</feature>
<keyword evidence="2" id="KW-0732">Signal</keyword>
<feature type="region of interest" description="Disordered" evidence="1">
    <location>
        <begin position="39"/>
        <end position="76"/>
    </location>
</feature>